<dbReference type="OMA" id="MICIIDP"/>
<dbReference type="EMBL" id="QMAP01000009">
    <property type="protein sequence ID" value="RXI47022.1"/>
    <property type="molecule type" value="Genomic_DNA"/>
</dbReference>
<dbReference type="RefSeq" id="WP_011099892.1">
    <property type="nucleotide sequence ID" value="NZ_FUWT01000002.1"/>
</dbReference>
<protein>
    <submittedName>
        <fullName evidence="2">DUF115 domain-containing protein</fullName>
    </submittedName>
</protein>
<dbReference type="InterPro" id="IPR002826">
    <property type="entry name" value="MptE-like"/>
</dbReference>
<dbReference type="PANTHER" id="PTHR41786:SF1">
    <property type="entry name" value="6-HYDROXYMETHYLPTERIN DIPHOSPHOKINASE MPTE-LIKE DOMAIN-CONTAINING PROTEIN"/>
    <property type="match status" value="1"/>
</dbReference>
<dbReference type="InterPro" id="IPR029063">
    <property type="entry name" value="SAM-dependent_MTases_sf"/>
</dbReference>
<organism evidence="2 3">
    <name type="scientific">Clostridium tetani</name>
    <dbReference type="NCBI Taxonomy" id="1513"/>
    <lineage>
        <taxon>Bacteria</taxon>
        <taxon>Bacillati</taxon>
        <taxon>Bacillota</taxon>
        <taxon>Clostridia</taxon>
        <taxon>Eubacteriales</taxon>
        <taxon>Clostridiaceae</taxon>
        <taxon>Clostridium</taxon>
    </lineage>
</organism>
<evidence type="ECO:0000259" key="1">
    <source>
        <dbReference type="Pfam" id="PF01973"/>
    </source>
</evidence>
<dbReference type="Gene3D" id="3.40.50.150">
    <property type="entry name" value="Vaccinia Virus protein VP39"/>
    <property type="match status" value="1"/>
</dbReference>
<name>A0A4Q0VCH1_CLOTA</name>
<dbReference type="GeneID" id="24252738"/>
<accession>A0A4Q0VCH1</accession>
<evidence type="ECO:0000313" key="3">
    <source>
        <dbReference type="Proteomes" id="UP000290921"/>
    </source>
</evidence>
<gene>
    <name evidence="2" type="ORF">DP130_10225</name>
</gene>
<dbReference type="SUPFAM" id="SSF53335">
    <property type="entry name" value="S-adenosyl-L-methionine-dependent methyltransferases"/>
    <property type="match status" value="1"/>
</dbReference>
<proteinExistence type="predicted"/>
<dbReference type="PANTHER" id="PTHR41786">
    <property type="entry name" value="MOTILITY ACCESSORY FACTOR MAF"/>
    <property type="match status" value="1"/>
</dbReference>
<dbReference type="Pfam" id="PF01973">
    <property type="entry name" value="MptE-like"/>
    <property type="match status" value="1"/>
</dbReference>
<comment type="caution">
    <text evidence="2">The sequence shown here is derived from an EMBL/GenBank/DDBJ whole genome shotgun (WGS) entry which is preliminary data.</text>
</comment>
<dbReference type="AlphaFoldDB" id="A0A4Q0VCH1"/>
<feature type="domain" description="6-hydroxymethylpterin diphosphokinase MptE-like" evidence="1">
    <location>
        <begin position="174"/>
        <end position="333"/>
    </location>
</feature>
<reference evidence="2 3" key="1">
    <citation type="submission" date="2018-06" db="EMBL/GenBank/DDBJ databases">
        <title>Genome conservation of Clostridium tetani.</title>
        <authorList>
            <person name="Bruggemann H."/>
            <person name="Popoff M.R."/>
        </authorList>
    </citation>
    <scope>NUCLEOTIDE SEQUENCE [LARGE SCALE GENOMIC DNA]</scope>
    <source>
        <strain evidence="2 3">2017.061</strain>
    </source>
</reference>
<sequence length="412" mass="47472">MNNNKRKIEIIKSKDNNYALKVDNKFVYSRFYPTRDAEKFIESNKELILNKKYIVMYGLGFGYHVKELLKRIPSDSRVFLFDLDVEIHDIAKKYNLLEDIKKDNRVKIILGSNKNFYNEFMDKVSLVDDIIVYEPLLKVLEDEYNDFRQAIKSYKIAKINLERFEPIMKENEEINIKNNYNTIGEFFKTFELENKPIIIASAGPSLEKDLNIMKEKREYIKIFAVGRTLDILMKNGIKPDIITILDAGEVVYNQIKGYEDLDIPLCFLSTGSRWAVQAYKGPKYMFFNKECSFNKENIVIETGKTVAIPTIDLAIKAGGKNIILCGQDMAFVDDKSHAGDDKNIEQSSSYKKVLGVDGNYLNTTSGMLEFKKGIERLIENNKNVEFINSSKGAKIKGTVDMDLRNFIEGMVK</sequence>
<evidence type="ECO:0000313" key="2">
    <source>
        <dbReference type="EMBL" id="RXI47022.1"/>
    </source>
</evidence>
<dbReference type="Proteomes" id="UP000290921">
    <property type="component" value="Unassembled WGS sequence"/>
</dbReference>